<dbReference type="InterPro" id="IPR036691">
    <property type="entry name" value="Endo/exonu/phosph_ase_sf"/>
</dbReference>
<dbReference type="RefSeq" id="WP_209405745.1">
    <property type="nucleotide sequence ID" value="NZ_JAGIYQ010000006.1"/>
</dbReference>
<comment type="cofactor">
    <cofactor evidence="1">
        <name>Mn(2+)</name>
        <dbReference type="ChEBI" id="CHEBI:29035"/>
    </cofactor>
</comment>
<keyword evidence="9" id="KW-0472">Membrane</keyword>
<dbReference type="PANTHER" id="PTHR15822:SF4">
    <property type="entry name" value="TYROSYL-DNA PHOSPHODIESTERASE 2"/>
    <property type="match status" value="1"/>
</dbReference>
<evidence type="ECO:0000256" key="7">
    <source>
        <dbReference type="ARBA" id="ARBA00022842"/>
    </source>
</evidence>
<keyword evidence="6" id="KW-0378">Hydrolase</keyword>
<reference evidence="11" key="1">
    <citation type="submission" date="2021-04" db="EMBL/GenBank/DDBJ databases">
        <title>Genome seq and assembly of Bacillus sp.</title>
        <authorList>
            <person name="Chhetri G."/>
        </authorList>
    </citation>
    <scope>NUCLEOTIDE SEQUENCE</scope>
    <source>
        <strain evidence="11">RG28</strain>
    </source>
</reference>
<comment type="cofactor">
    <cofactor evidence="2">
        <name>Mg(2+)</name>
        <dbReference type="ChEBI" id="CHEBI:18420"/>
    </cofactor>
</comment>
<keyword evidence="9" id="KW-1133">Transmembrane helix</keyword>
<proteinExistence type="predicted"/>
<accession>A0A940NN71</accession>
<keyword evidence="11" id="KW-0255">Endonuclease</keyword>
<evidence type="ECO:0000313" key="12">
    <source>
        <dbReference type="Proteomes" id="UP000682134"/>
    </source>
</evidence>
<gene>
    <name evidence="11" type="ORF">J5Y03_11040</name>
</gene>
<evidence type="ECO:0000256" key="4">
    <source>
        <dbReference type="ARBA" id="ARBA00022723"/>
    </source>
</evidence>
<evidence type="ECO:0000256" key="6">
    <source>
        <dbReference type="ARBA" id="ARBA00022801"/>
    </source>
</evidence>
<dbReference type="InterPro" id="IPR051547">
    <property type="entry name" value="TDP2-like"/>
</dbReference>
<evidence type="ECO:0000256" key="1">
    <source>
        <dbReference type="ARBA" id="ARBA00001936"/>
    </source>
</evidence>
<evidence type="ECO:0000256" key="2">
    <source>
        <dbReference type="ARBA" id="ARBA00001946"/>
    </source>
</evidence>
<organism evidence="11 12">
    <name type="scientific">Gottfriedia endophytica</name>
    <dbReference type="NCBI Taxonomy" id="2820819"/>
    <lineage>
        <taxon>Bacteria</taxon>
        <taxon>Bacillati</taxon>
        <taxon>Bacillota</taxon>
        <taxon>Bacilli</taxon>
        <taxon>Bacillales</taxon>
        <taxon>Bacillaceae</taxon>
        <taxon>Gottfriedia</taxon>
    </lineage>
</organism>
<protein>
    <submittedName>
        <fullName evidence="11">Endonuclease/exonuclease/phosphatase family protein</fullName>
    </submittedName>
</protein>
<keyword evidence="12" id="KW-1185">Reference proteome</keyword>
<keyword evidence="9" id="KW-0812">Transmembrane</keyword>
<evidence type="ECO:0000259" key="10">
    <source>
        <dbReference type="Pfam" id="PF03372"/>
    </source>
</evidence>
<dbReference type="Pfam" id="PF03372">
    <property type="entry name" value="Exo_endo_phos"/>
    <property type="match status" value="1"/>
</dbReference>
<feature type="domain" description="Endonuclease/exonuclease/phosphatase" evidence="10">
    <location>
        <begin position="65"/>
        <end position="342"/>
    </location>
</feature>
<dbReference type="AlphaFoldDB" id="A0A940NN71"/>
<dbReference type="PANTHER" id="PTHR15822">
    <property type="entry name" value="TRAF AND TNF RECEPTOR-ASSOCIATED PROTEIN"/>
    <property type="match status" value="1"/>
</dbReference>
<feature type="transmembrane region" description="Helical" evidence="9">
    <location>
        <begin position="7"/>
        <end position="28"/>
    </location>
</feature>
<keyword evidence="4" id="KW-0479">Metal-binding</keyword>
<dbReference type="GO" id="GO:0016787">
    <property type="term" value="F:hydrolase activity"/>
    <property type="evidence" value="ECO:0007669"/>
    <property type="project" value="UniProtKB-KW"/>
</dbReference>
<comment type="caution">
    <text evidence="11">The sequence shown here is derived from an EMBL/GenBank/DDBJ whole genome shotgun (WGS) entry which is preliminary data.</text>
</comment>
<evidence type="ECO:0000256" key="8">
    <source>
        <dbReference type="ARBA" id="ARBA00023204"/>
    </source>
</evidence>
<dbReference type="Proteomes" id="UP000682134">
    <property type="component" value="Unassembled WGS sequence"/>
</dbReference>
<evidence type="ECO:0000256" key="9">
    <source>
        <dbReference type="SAM" id="Phobius"/>
    </source>
</evidence>
<keyword evidence="5" id="KW-0227">DNA damage</keyword>
<dbReference type="GO" id="GO:0006281">
    <property type="term" value="P:DNA repair"/>
    <property type="evidence" value="ECO:0007669"/>
    <property type="project" value="UniProtKB-KW"/>
</dbReference>
<dbReference type="InterPro" id="IPR005135">
    <property type="entry name" value="Endo/exonuclease/phosphatase"/>
</dbReference>
<dbReference type="SUPFAM" id="SSF56219">
    <property type="entry name" value="DNase I-like"/>
    <property type="match status" value="1"/>
</dbReference>
<evidence type="ECO:0000256" key="3">
    <source>
        <dbReference type="ARBA" id="ARBA00022722"/>
    </source>
</evidence>
<keyword evidence="8" id="KW-0234">DNA repair</keyword>
<evidence type="ECO:0000256" key="5">
    <source>
        <dbReference type="ARBA" id="ARBA00022763"/>
    </source>
</evidence>
<evidence type="ECO:0000313" key="11">
    <source>
        <dbReference type="EMBL" id="MBP0725706.1"/>
    </source>
</evidence>
<dbReference type="EMBL" id="JAGIYQ010000006">
    <property type="protein sequence ID" value="MBP0725706.1"/>
    <property type="molecule type" value="Genomic_DNA"/>
</dbReference>
<keyword evidence="7" id="KW-0460">Magnesium</keyword>
<keyword evidence="3" id="KW-0540">Nuclease</keyword>
<sequence>MIKILKWLGYLIVGFALLFAGFLAYVTITDYKPAEVLPLSVKNNKEQILKKGQPFSITTFNIGYAGLDKNEDFFMDGGTMSGSSSKKQTMTNLKGITSFITNERSDINLIQEIDKNSTRSYHINEVNDLTKRLPDYSNTFAVNYKVPWVPVPIFHPLGSANSGLLTLSKFKISDSHRYKLAGQENWPRQQFDLDRAFIESRMPVDNGKELVLINLHLSAYDKGGKVRKQQLKYLSAYLNKEIQKGNYIILGGDWNHAIPTTDPYLFPTTEKWPDWLQKFPSSFKPAGFQWVADKTIPSTRSDDYPFKKGRNFQAVIDGFLVSPNITVKNVKGHDLGFENSDHNPVTAELVLQ</sequence>
<dbReference type="Gene3D" id="3.60.10.10">
    <property type="entry name" value="Endonuclease/exonuclease/phosphatase"/>
    <property type="match status" value="1"/>
</dbReference>
<dbReference type="GO" id="GO:0046872">
    <property type="term" value="F:metal ion binding"/>
    <property type="evidence" value="ECO:0007669"/>
    <property type="project" value="UniProtKB-KW"/>
</dbReference>
<name>A0A940NN71_9BACI</name>
<dbReference type="GO" id="GO:0004519">
    <property type="term" value="F:endonuclease activity"/>
    <property type="evidence" value="ECO:0007669"/>
    <property type="project" value="UniProtKB-KW"/>
</dbReference>